<evidence type="ECO:0000259" key="1">
    <source>
        <dbReference type="Pfam" id="PF13840"/>
    </source>
</evidence>
<comment type="caution">
    <text evidence="3">The sequence shown here is derived from an EMBL/GenBank/DDBJ whole genome shotgun (WGS) entry which is preliminary data.</text>
</comment>
<dbReference type="InterPro" id="IPR049447">
    <property type="entry name" value="A9CJY8-like_N"/>
</dbReference>
<evidence type="ECO:0000313" key="4">
    <source>
        <dbReference type="Proteomes" id="UP001595699"/>
    </source>
</evidence>
<dbReference type="Gene3D" id="3.30.2130.10">
    <property type="entry name" value="VC0802-like"/>
    <property type="match status" value="1"/>
</dbReference>
<dbReference type="RefSeq" id="WP_205119162.1">
    <property type="nucleotide sequence ID" value="NZ_JAFBCM010000001.1"/>
</dbReference>
<dbReference type="CDD" id="cd04868">
    <property type="entry name" value="ACT_AK-like"/>
    <property type="match status" value="1"/>
</dbReference>
<sequence>MTQERSWSLRRYATPVAVCRLAPDADVPQWANAPTPLSAIVRTANELSLVCAADAVPSQERMLGPYVAYEIAGLLDPDLVGVLAELLEPLAEASISVLTVSTFDTDWVLVPERQADAADTAWRRRRHTVLDHIPA</sequence>
<organism evidence="3 4">
    <name type="scientific">Tenggerimyces flavus</name>
    <dbReference type="NCBI Taxonomy" id="1708749"/>
    <lineage>
        <taxon>Bacteria</taxon>
        <taxon>Bacillati</taxon>
        <taxon>Actinomycetota</taxon>
        <taxon>Actinomycetes</taxon>
        <taxon>Propionibacteriales</taxon>
        <taxon>Nocardioidaceae</taxon>
        <taxon>Tenggerimyces</taxon>
    </lineage>
</organism>
<dbReference type="EMBL" id="JBHRZH010000036">
    <property type="protein sequence ID" value="MFC3765124.1"/>
    <property type="molecule type" value="Genomic_DNA"/>
</dbReference>
<evidence type="ECO:0000313" key="3">
    <source>
        <dbReference type="EMBL" id="MFC3765124.1"/>
    </source>
</evidence>
<dbReference type="Pfam" id="PF21631">
    <property type="entry name" value="A9CJY8-like_N"/>
    <property type="match status" value="1"/>
</dbReference>
<feature type="domain" description="CASTOR ACT" evidence="1">
    <location>
        <begin position="75"/>
        <end position="118"/>
    </location>
</feature>
<keyword evidence="4" id="KW-1185">Reference proteome</keyword>
<proteinExistence type="predicted"/>
<gene>
    <name evidence="3" type="ORF">ACFOUW_30120</name>
</gene>
<reference evidence="4" key="1">
    <citation type="journal article" date="2019" name="Int. J. Syst. Evol. Microbiol.">
        <title>The Global Catalogue of Microorganisms (GCM) 10K type strain sequencing project: providing services to taxonomists for standard genome sequencing and annotation.</title>
        <authorList>
            <consortium name="The Broad Institute Genomics Platform"/>
            <consortium name="The Broad Institute Genome Sequencing Center for Infectious Disease"/>
            <person name="Wu L."/>
            <person name="Ma J."/>
        </authorList>
    </citation>
    <scope>NUCLEOTIDE SEQUENCE [LARGE SCALE GENOMIC DNA]</scope>
    <source>
        <strain evidence="4">CGMCC 4.7241</strain>
    </source>
</reference>
<name>A0ABV7YK30_9ACTN</name>
<accession>A0ABV7YK30</accession>
<dbReference type="Proteomes" id="UP001595699">
    <property type="component" value="Unassembled WGS sequence"/>
</dbReference>
<dbReference type="Pfam" id="PF13840">
    <property type="entry name" value="ACT_7"/>
    <property type="match status" value="1"/>
</dbReference>
<protein>
    <submittedName>
        <fullName evidence="3">ACT domain-containing protein</fullName>
    </submittedName>
</protein>
<dbReference type="InterPro" id="IPR027795">
    <property type="entry name" value="CASTOR_ACT_dom"/>
</dbReference>
<feature type="domain" description="A9CJY8-like N-terminal" evidence="2">
    <location>
        <begin position="17"/>
        <end position="58"/>
    </location>
</feature>
<evidence type="ECO:0000259" key="2">
    <source>
        <dbReference type="Pfam" id="PF21631"/>
    </source>
</evidence>
<dbReference type="SUPFAM" id="SSF55021">
    <property type="entry name" value="ACT-like"/>
    <property type="match status" value="2"/>
</dbReference>
<dbReference type="InterPro" id="IPR045865">
    <property type="entry name" value="ACT-like_dom_sf"/>
</dbReference>